<dbReference type="Proteomes" id="UP000797356">
    <property type="component" value="Chromosome 10"/>
</dbReference>
<accession>A0A8K0IL31</accession>
<gene>
    <name evidence="2" type="ORF">COCNU_10G000470</name>
</gene>
<comment type="caution">
    <text evidence="2">The sequence shown here is derived from an EMBL/GenBank/DDBJ whole genome shotgun (WGS) entry which is preliminary data.</text>
</comment>
<keyword evidence="3" id="KW-1185">Reference proteome</keyword>
<name>A0A8K0IL31_COCNU</name>
<proteinExistence type="predicted"/>
<reference evidence="2" key="1">
    <citation type="journal article" date="2017" name="Gigascience">
        <title>The genome draft of coconut (Cocos nucifera).</title>
        <authorList>
            <person name="Xiao Y."/>
            <person name="Xu P."/>
            <person name="Fan H."/>
            <person name="Baudouin L."/>
            <person name="Xia W."/>
            <person name="Bocs S."/>
            <person name="Xu J."/>
            <person name="Li Q."/>
            <person name="Guo A."/>
            <person name="Zhou L."/>
            <person name="Li J."/>
            <person name="Wu Y."/>
            <person name="Ma Z."/>
            <person name="Armero A."/>
            <person name="Issali A.E."/>
            <person name="Liu N."/>
            <person name="Peng M."/>
            <person name="Yang Y."/>
        </authorList>
    </citation>
    <scope>NUCLEOTIDE SEQUENCE</scope>
    <source>
        <tissue evidence="2">Spear leaf of Hainan Tall coconut</tissue>
    </source>
</reference>
<evidence type="ECO:0000313" key="2">
    <source>
        <dbReference type="EMBL" id="KAG1361828.1"/>
    </source>
</evidence>
<feature type="compositionally biased region" description="Basic and acidic residues" evidence="1">
    <location>
        <begin position="83"/>
        <end position="92"/>
    </location>
</feature>
<organism evidence="2 3">
    <name type="scientific">Cocos nucifera</name>
    <name type="common">Coconut palm</name>
    <dbReference type="NCBI Taxonomy" id="13894"/>
    <lineage>
        <taxon>Eukaryota</taxon>
        <taxon>Viridiplantae</taxon>
        <taxon>Streptophyta</taxon>
        <taxon>Embryophyta</taxon>
        <taxon>Tracheophyta</taxon>
        <taxon>Spermatophyta</taxon>
        <taxon>Magnoliopsida</taxon>
        <taxon>Liliopsida</taxon>
        <taxon>Arecaceae</taxon>
        <taxon>Arecoideae</taxon>
        <taxon>Cocoseae</taxon>
        <taxon>Attaleinae</taxon>
        <taxon>Cocos</taxon>
    </lineage>
</organism>
<reference evidence="2" key="2">
    <citation type="submission" date="2019-07" db="EMBL/GenBank/DDBJ databases">
        <authorList>
            <person name="Yang Y."/>
            <person name="Bocs S."/>
            <person name="Baudouin L."/>
        </authorList>
    </citation>
    <scope>NUCLEOTIDE SEQUENCE</scope>
    <source>
        <tissue evidence="2">Spear leaf of Hainan Tall coconut</tissue>
    </source>
</reference>
<protein>
    <submittedName>
        <fullName evidence="2">Putative ubiquinol oxidase 2, mitochondrial</fullName>
    </submittedName>
</protein>
<evidence type="ECO:0000313" key="3">
    <source>
        <dbReference type="Proteomes" id="UP000797356"/>
    </source>
</evidence>
<dbReference type="PROSITE" id="PS51257">
    <property type="entry name" value="PROKAR_LIPOPROTEIN"/>
    <property type="match status" value="1"/>
</dbReference>
<dbReference type="AlphaFoldDB" id="A0A8K0IL31"/>
<sequence length="92" mass="9596">MNSRITGSVLRQLRPHLFSTVAISCSTAIGRMVRSLLVGSTGIRAVPATWLASVNFAGTVLETVDSGKAAEKSGGATNRTAGGKKEKMLVSY</sequence>
<dbReference type="EMBL" id="CM017881">
    <property type="protein sequence ID" value="KAG1361828.1"/>
    <property type="molecule type" value="Genomic_DNA"/>
</dbReference>
<evidence type="ECO:0000256" key="1">
    <source>
        <dbReference type="SAM" id="MobiDB-lite"/>
    </source>
</evidence>
<feature type="region of interest" description="Disordered" evidence="1">
    <location>
        <begin position="68"/>
        <end position="92"/>
    </location>
</feature>